<sequence length="158" mass="17820">MYSTPTLLSTSRASFITLTEIVQAANQMLLHVDTLSAPNCDIARTQLLSIPSLSLKPESVDPICNSFLALCDYVVDLEVSRTAPDPAVTGKLLIDLTMAKYRVLDMCKYGEERKRALDVMSDLRFDMNRQYKPSNYRPCSCWTQIHRSLTTDNTHVAR</sequence>
<organism evidence="1 2">
    <name type="scientific">Rhizoclosmatium globosum</name>
    <dbReference type="NCBI Taxonomy" id="329046"/>
    <lineage>
        <taxon>Eukaryota</taxon>
        <taxon>Fungi</taxon>
        <taxon>Fungi incertae sedis</taxon>
        <taxon>Chytridiomycota</taxon>
        <taxon>Chytridiomycota incertae sedis</taxon>
        <taxon>Chytridiomycetes</taxon>
        <taxon>Chytridiales</taxon>
        <taxon>Chytriomycetaceae</taxon>
        <taxon>Rhizoclosmatium</taxon>
    </lineage>
</organism>
<reference evidence="1 2" key="1">
    <citation type="submission" date="2016-07" db="EMBL/GenBank/DDBJ databases">
        <title>Pervasive Adenine N6-methylation of Active Genes in Fungi.</title>
        <authorList>
            <consortium name="DOE Joint Genome Institute"/>
            <person name="Mondo S.J."/>
            <person name="Dannebaum R.O."/>
            <person name="Kuo R.C."/>
            <person name="Labutti K."/>
            <person name="Haridas S."/>
            <person name="Kuo A."/>
            <person name="Salamov A."/>
            <person name="Ahrendt S.R."/>
            <person name="Lipzen A."/>
            <person name="Sullivan W."/>
            <person name="Andreopoulos W.B."/>
            <person name="Clum A."/>
            <person name="Lindquist E."/>
            <person name="Daum C."/>
            <person name="Ramamoorthy G.K."/>
            <person name="Gryganskyi A."/>
            <person name="Culley D."/>
            <person name="Magnuson J.K."/>
            <person name="James T.Y."/>
            <person name="O'Malley M.A."/>
            <person name="Stajich J.E."/>
            <person name="Spatafora J.W."/>
            <person name="Visel A."/>
            <person name="Grigoriev I.V."/>
        </authorList>
    </citation>
    <scope>NUCLEOTIDE SEQUENCE [LARGE SCALE GENOMIC DNA]</scope>
    <source>
        <strain evidence="1 2">JEL800</strain>
    </source>
</reference>
<evidence type="ECO:0000313" key="1">
    <source>
        <dbReference type="EMBL" id="ORY45533.1"/>
    </source>
</evidence>
<protein>
    <submittedName>
        <fullName evidence="1">Uncharacterized protein</fullName>
    </submittedName>
</protein>
<evidence type="ECO:0000313" key="2">
    <source>
        <dbReference type="Proteomes" id="UP000193642"/>
    </source>
</evidence>
<keyword evidence="2" id="KW-1185">Reference proteome</keyword>
<dbReference type="Proteomes" id="UP000193642">
    <property type="component" value="Unassembled WGS sequence"/>
</dbReference>
<dbReference type="AlphaFoldDB" id="A0A1Y2CEQ6"/>
<comment type="caution">
    <text evidence="1">The sequence shown here is derived from an EMBL/GenBank/DDBJ whole genome shotgun (WGS) entry which is preliminary data.</text>
</comment>
<proteinExistence type="predicted"/>
<name>A0A1Y2CEQ6_9FUNG</name>
<accession>A0A1Y2CEQ6</accession>
<dbReference type="EMBL" id="MCGO01000019">
    <property type="protein sequence ID" value="ORY45533.1"/>
    <property type="molecule type" value="Genomic_DNA"/>
</dbReference>
<gene>
    <name evidence="1" type="ORF">BCR33DRAFT_169796</name>
</gene>